<dbReference type="SUPFAM" id="SSF51735">
    <property type="entry name" value="NAD(P)-binding Rossmann-fold domains"/>
    <property type="match status" value="1"/>
</dbReference>
<dbReference type="InterPro" id="IPR036291">
    <property type="entry name" value="NAD(P)-bd_dom_sf"/>
</dbReference>
<dbReference type="Pfam" id="PF01408">
    <property type="entry name" value="GFO_IDH_MocA"/>
    <property type="match status" value="1"/>
</dbReference>
<dbReference type="Gene3D" id="3.30.360.10">
    <property type="entry name" value="Dihydrodipicolinate Reductase, domain 2"/>
    <property type="match status" value="1"/>
</dbReference>
<dbReference type="PANTHER" id="PTHR43377">
    <property type="entry name" value="BILIVERDIN REDUCTASE A"/>
    <property type="match status" value="1"/>
</dbReference>
<name>A0A382ESV7_9ZZZZ</name>
<protein>
    <recommendedName>
        <fullName evidence="4">Gfo/Idh/MocA-like oxidoreductase N-terminal domain-containing protein</fullName>
    </recommendedName>
</protein>
<dbReference type="SUPFAM" id="SSF55347">
    <property type="entry name" value="Glyceraldehyde-3-phosphate dehydrogenase-like, C-terminal domain"/>
    <property type="match status" value="1"/>
</dbReference>
<organism evidence="3">
    <name type="scientific">marine metagenome</name>
    <dbReference type="NCBI Taxonomy" id="408172"/>
    <lineage>
        <taxon>unclassified sequences</taxon>
        <taxon>metagenomes</taxon>
        <taxon>ecological metagenomes</taxon>
    </lineage>
</organism>
<dbReference type="Gene3D" id="3.40.50.720">
    <property type="entry name" value="NAD(P)-binding Rossmann-like Domain"/>
    <property type="match status" value="1"/>
</dbReference>
<dbReference type="PANTHER" id="PTHR43377:SF1">
    <property type="entry name" value="BILIVERDIN REDUCTASE A"/>
    <property type="match status" value="1"/>
</dbReference>
<evidence type="ECO:0000313" key="3">
    <source>
        <dbReference type="EMBL" id="SVB52917.1"/>
    </source>
</evidence>
<evidence type="ECO:0000259" key="2">
    <source>
        <dbReference type="Pfam" id="PF22725"/>
    </source>
</evidence>
<dbReference type="EMBL" id="UINC01045765">
    <property type="protein sequence ID" value="SVB52917.1"/>
    <property type="molecule type" value="Genomic_DNA"/>
</dbReference>
<dbReference type="InterPro" id="IPR051450">
    <property type="entry name" value="Gfo/Idh/MocA_Oxidoreductases"/>
</dbReference>
<gene>
    <name evidence="3" type="ORF">METZ01_LOCUS205771</name>
</gene>
<feature type="domain" description="GFO/IDH/MocA-like oxidoreductase" evidence="2">
    <location>
        <begin position="155"/>
        <end position="247"/>
    </location>
</feature>
<accession>A0A382ESV7</accession>
<dbReference type="InterPro" id="IPR000683">
    <property type="entry name" value="Gfo/Idh/MocA-like_OxRdtase_N"/>
</dbReference>
<sequence length="332" mass="37743">MNKKKKILVCGVGSVGKRHIQNILKIDKNIDVCVWRKRTKNDDLTDSVELYKDLNKALDASSAVIIATETDLHMKILKDAIAKNKDIYIEKPISNTLEGLEAIQERITKNKLIVEVGCQMRSHPSLLALKSFLQNIKREDIYTFRFCVGQRLEYWRSNVDFKKSYSFFKSRGGGALLDLIHEIDLCLWLLGDIKRVFGKLSNLSDQGIMAEDLVNIIVETNSGAVGYIELDMVSPVLRRSLEIVTKKKVLSWNFSSGILESHSKEHAEILFKPDKRFSRNDMFLSTMRHFISRLDNRDMSPSCSFQDGVKALKIVKSIETSNNLGSIVDVSL</sequence>
<evidence type="ECO:0000259" key="1">
    <source>
        <dbReference type="Pfam" id="PF01408"/>
    </source>
</evidence>
<dbReference type="AlphaFoldDB" id="A0A382ESV7"/>
<evidence type="ECO:0008006" key="4">
    <source>
        <dbReference type="Google" id="ProtNLM"/>
    </source>
</evidence>
<feature type="domain" description="Gfo/Idh/MocA-like oxidoreductase N-terminal" evidence="1">
    <location>
        <begin position="6"/>
        <end position="117"/>
    </location>
</feature>
<dbReference type="GO" id="GO:0000166">
    <property type="term" value="F:nucleotide binding"/>
    <property type="evidence" value="ECO:0007669"/>
    <property type="project" value="InterPro"/>
</dbReference>
<reference evidence="3" key="1">
    <citation type="submission" date="2018-05" db="EMBL/GenBank/DDBJ databases">
        <authorList>
            <person name="Lanie J.A."/>
            <person name="Ng W.-L."/>
            <person name="Kazmierczak K.M."/>
            <person name="Andrzejewski T.M."/>
            <person name="Davidsen T.M."/>
            <person name="Wayne K.J."/>
            <person name="Tettelin H."/>
            <person name="Glass J.I."/>
            <person name="Rusch D."/>
            <person name="Podicherti R."/>
            <person name="Tsui H.-C.T."/>
            <person name="Winkler M.E."/>
        </authorList>
    </citation>
    <scope>NUCLEOTIDE SEQUENCE</scope>
</reference>
<proteinExistence type="predicted"/>
<dbReference type="InterPro" id="IPR055170">
    <property type="entry name" value="GFO_IDH_MocA-like_dom"/>
</dbReference>
<dbReference type="Pfam" id="PF22725">
    <property type="entry name" value="GFO_IDH_MocA_C3"/>
    <property type="match status" value="1"/>
</dbReference>